<proteinExistence type="predicted"/>
<feature type="region of interest" description="Disordered" evidence="1">
    <location>
        <begin position="80"/>
        <end position="128"/>
    </location>
</feature>
<dbReference type="EMBL" id="JAACXV010000023">
    <property type="protein sequence ID" value="KAF7286593.1"/>
    <property type="molecule type" value="Genomic_DNA"/>
</dbReference>
<protein>
    <submittedName>
        <fullName evidence="2">Uncharacterized protein</fullName>
    </submittedName>
</protein>
<accession>A0A834IWZ9</accession>
<reference evidence="2" key="1">
    <citation type="submission" date="2020-08" db="EMBL/GenBank/DDBJ databases">
        <title>Genome sequencing and assembly of the red palm weevil Rhynchophorus ferrugineus.</title>
        <authorList>
            <person name="Dias G.B."/>
            <person name="Bergman C.M."/>
            <person name="Manee M."/>
        </authorList>
    </citation>
    <scope>NUCLEOTIDE SEQUENCE</scope>
    <source>
        <strain evidence="2">AA-2017</strain>
        <tissue evidence="2">Whole larva</tissue>
    </source>
</reference>
<comment type="caution">
    <text evidence="2">The sequence shown here is derived from an EMBL/GenBank/DDBJ whole genome shotgun (WGS) entry which is preliminary data.</text>
</comment>
<dbReference type="AlphaFoldDB" id="A0A834IWZ9"/>
<feature type="compositionally biased region" description="Basic and acidic residues" evidence="1">
    <location>
        <begin position="105"/>
        <end position="128"/>
    </location>
</feature>
<dbReference type="Proteomes" id="UP000625711">
    <property type="component" value="Unassembled WGS sequence"/>
</dbReference>
<gene>
    <name evidence="2" type="ORF">GWI33_004633</name>
</gene>
<evidence type="ECO:0000313" key="3">
    <source>
        <dbReference type="Proteomes" id="UP000625711"/>
    </source>
</evidence>
<name>A0A834IWZ9_RHYFE</name>
<feature type="compositionally biased region" description="Basic and acidic residues" evidence="1">
    <location>
        <begin position="84"/>
        <end position="96"/>
    </location>
</feature>
<sequence length="128" mass="14492">MRYFQILTTFEPPELDFSKRKLPIELAKQVFEETFKCFISNIFFTGSVVEKQRNGVSAPPARHLKSILYKMGESRQRARAQTKKAVEHLGGRRGDGVEGAVAGGARERSNRHRSETAARDAAGRRRDE</sequence>
<evidence type="ECO:0000256" key="1">
    <source>
        <dbReference type="SAM" id="MobiDB-lite"/>
    </source>
</evidence>
<evidence type="ECO:0000313" key="2">
    <source>
        <dbReference type="EMBL" id="KAF7286593.1"/>
    </source>
</evidence>
<keyword evidence="3" id="KW-1185">Reference proteome</keyword>
<organism evidence="2 3">
    <name type="scientific">Rhynchophorus ferrugineus</name>
    <name type="common">Red palm weevil</name>
    <name type="synonym">Curculio ferrugineus</name>
    <dbReference type="NCBI Taxonomy" id="354439"/>
    <lineage>
        <taxon>Eukaryota</taxon>
        <taxon>Metazoa</taxon>
        <taxon>Ecdysozoa</taxon>
        <taxon>Arthropoda</taxon>
        <taxon>Hexapoda</taxon>
        <taxon>Insecta</taxon>
        <taxon>Pterygota</taxon>
        <taxon>Neoptera</taxon>
        <taxon>Endopterygota</taxon>
        <taxon>Coleoptera</taxon>
        <taxon>Polyphaga</taxon>
        <taxon>Cucujiformia</taxon>
        <taxon>Curculionidae</taxon>
        <taxon>Dryophthorinae</taxon>
        <taxon>Rhynchophorus</taxon>
    </lineage>
</organism>